<dbReference type="InterPro" id="IPR043216">
    <property type="entry name" value="PAP-like"/>
</dbReference>
<evidence type="ECO:0000256" key="7">
    <source>
        <dbReference type="SAM" id="Phobius"/>
    </source>
</evidence>
<evidence type="ECO:0000256" key="2">
    <source>
        <dbReference type="ARBA" id="ARBA00008816"/>
    </source>
</evidence>
<reference evidence="9 10" key="1">
    <citation type="submission" date="2024-02" db="EMBL/GenBank/DDBJ databases">
        <title>De novo assembly and annotation of 12 fungi associated with fruit tree decline syndrome in Ontario, Canada.</title>
        <authorList>
            <person name="Sulman M."/>
            <person name="Ellouze W."/>
            <person name="Ilyukhin E."/>
        </authorList>
    </citation>
    <scope>NUCLEOTIDE SEQUENCE [LARGE SCALE GENOMIC DNA]</scope>
    <source>
        <strain evidence="9 10">M42-189</strain>
    </source>
</reference>
<dbReference type="EMBL" id="JAKJXO020000001">
    <property type="protein sequence ID" value="KAL1613086.1"/>
    <property type="molecule type" value="Genomic_DNA"/>
</dbReference>
<dbReference type="Pfam" id="PF01569">
    <property type="entry name" value="PAP2"/>
    <property type="match status" value="1"/>
</dbReference>
<dbReference type="Gene3D" id="1.20.144.10">
    <property type="entry name" value="Phosphatidic acid phosphatase type 2/haloperoxidase"/>
    <property type="match status" value="1"/>
</dbReference>
<evidence type="ECO:0000256" key="3">
    <source>
        <dbReference type="ARBA" id="ARBA00022692"/>
    </source>
</evidence>
<name>A0ABR3S8S2_9PLEO</name>
<dbReference type="CDD" id="cd03390">
    <property type="entry name" value="PAP2_containing_1_like"/>
    <property type="match status" value="1"/>
</dbReference>
<protein>
    <recommendedName>
        <fullName evidence="8">Phosphatidic acid phosphatase type 2/haloperoxidase domain-containing protein</fullName>
    </recommendedName>
</protein>
<evidence type="ECO:0000313" key="10">
    <source>
        <dbReference type="Proteomes" id="UP001521785"/>
    </source>
</evidence>
<evidence type="ECO:0000256" key="1">
    <source>
        <dbReference type="ARBA" id="ARBA00004141"/>
    </source>
</evidence>
<dbReference type="Proteomes" id="UP001521785">
    <property type="component" value="Unassembled WGS sequence"/>
</dbReference>
<feature type="transmembrane region" description="Helical" evidence="7">
    <location>
        <begin position="237"/>
        <end position="254"/>
    </location>
</feature>
<comment type="similarity">
    <text evidence="2">Belongs to the PA-phosphatase related phosphoesterase family.</text>
</comment>
<keyword evidence="3 7" id="KW-0812">Transmembrane</keyword>
<dbReference type="InterPro" id="IPR036938">
    <property type="entry name" value="PAP2/HPO_sf"/>
</dbReference>
<feature type="transmembrane region" description="Helical" evidence="7">
    <location>
        <begin position="126"/>
        <end position="150"/>
    </location>
</feature>
<feature type="domain" description="Phosphatidic acid phosphatase type 2/haloperoxidase" evidence="8">
    <location>
        <begin position="131"/>
        <end position="283"/>
    </location>
</feature>
<feature type="region of interest" description="Disordered" evidence="6">
    <location>
        <begin position="325"/>
        <end position="383"/>
    </location>
</feature>
<evidence type="ECO:0000256" key="5">
    <source>
        <dbReference type="ARBA" id="ARBA00023136"/>
    </source>
</evidence>
<dbReference type="SMART" id="SM00014">
    <property type="entry name" value="acidPPc"/>
    <property type="match status" value="1"/>
</dbReference>
<evidence type="ECO:0000256" key="4">
    <source>
        <dbReference type="ARBA" id="ARBA00022989"/>
    </source>
</evidence>
<organism evidence="9 10">
    <name type="scientific">Paraconiothyrium brasiliense</name>
    <dbReference type="NCBI Taxonomy" id="300254"/>
    <lineage>
        <taxon>Eukaryota</taxon>
        <taxon>Fungi</taxon>
        <taxon>Dikarya</taxon>
        <taxon>Ascomycota</taxon>
        <taxon>Pezizomycotina</taxon>
        <taxon>Dothideomycetes</taxon>
        <taxon>Pleosporomycetidae</taxon>
        <taxon>Pleosporales</taxon>
        <taxon>Massarineae</taxon>
        <taxon>Didymosphaeriaceae</taxon>
        <taxon>Paraconiothyrium</taxon>
    </lineage>
</organism>
<keyword evidence="4 7" id="KW-1133">Transmembrane helix</keyword>
<dbReference type="SUPFAM" id="SSF48317">
    <property type="entry name" value="Acid phosphatase/Vanadium-dependent haloperoxidase"/>
    <property type="match status" value="1"/>
</dbReference>
<comment type="subcellular location">
    <subcellularLocation>
        <location evidence="1">Membrane</location>
        <topology evidence="1">Multi-pass membrane protein</topology>
    </subcellularLocation>
</comment>
<feature type="transmembrane region" description="Helical" evidence="7">
    <location>
        <begin position="72"/>
        <end position="96"/>
    </location>
</feature>
<evidence type="ECO:0000256" key="6">
    <source>
        <dbReference type="SAM" id="MobiDB-lite"/>
    </source>
</evidence>
<evidence type="ECO:0000313" key="9">
    <source>
        <dbReference type="EMBL" id="KAL1613086.1"/>
    </source>
</evidence>
<dbReference type="InterPro" id="IPR000326">
    <property type="entry name" value="PAP2/HPO"/>
</dbReference>
<feature type="region of interest" description="Disordered" evidence="6">
    <location>
        <begin position="430"/>
        <end position="497"/>
    </location>
</feature>
<evidence type="ECO:0000259" key="8">
    <source>
        <dbReference type="SMART" id="SM00014"/>
    </source>
</evidence>
<dbReference type="PANTHER" id="PTHR10165">
    <property type="entry name" value="LIPID PHOSPHATE PHOSPHATASE"/>
    <property type="match status" value="1"/>
</dbReference>
<keyword evidence="5 7" id="KW-0472">Membrane</keyword>
<feature type="transmembrane region" description="Helical" evidence="7">
    <location>
        <begin position="25"/>
        <end position="45"/>
    </location>
</feature>
<sequence length="497" mass="54991">MDQWNTNKLPERLPFSKKRLPKRVIFSYILDYVVIFVLLAVFMIIDKIEPFHQPFAIENWTLHYPFAKKERVTVTMAAIFAVGFPIVIITFYTMIIDGLFSHQTPMPTGRGGVKRLTGRYRLKDRLWELNCGILGLMLSVGAAFTITGALKNAIGKPRPDIIDRCQLKDDVLKRFAEDKTRIILATVADCMQKDNYILQDGFKSFPSAHSSVSFGGLFYLSIYLAAKLHVLDSKGEVWKSFIVLVPTLGAALIAGSRIMDARHHPFDVLSGSLMGILVAWGSYRQYFPPVSETWRKGRAYPIRAWGKGPAMPPPTVDVAEDIQPLRPVRSATDEERGATSAIPGADEHGGNVFRQQISQSQRRRQEEFGGIRPSDTVSSTYSSKVAGYQGQLPASNPFASSSLRRHDNYEYSSSEDDDNIELQHQYSLSGRPLAGQHGASYDPVAGQLTDTGYHPAHGVTPTPTPPPPQQRPTGDISEATSAPPPPPHAIGTTAQQV</sequence>
<proteinExistence type="inferred from homology"/>
<gene>
    <name evidence="9" type="ORF">SLS60_001318</name>
</gene>
<feature type="transmembrane region" description="Helical" evidence="7">
    <location>
        <begin position="212"/>
        <end position="231"/>
    </location>
</feature>
<accession>A0ABR3S8S2</accession>
<dbReference type="PANTHER" id="PTHR10165:SF158">
    <property type="entry name" value="PAP2 DOMAIN PROTEIN (AFU_ORTHOLOGUE AFUA_4G08970)"/>
    <property type="match status" value="1"/>
</dbReference>
<comment type="caution">
    <text evidence="9">The sequence shown here is derived from an EMBL/GenBank/DDBJ whole genome shotgun (WGS) entry which is preliminary data.</text>
</comment>
<keyword evidence="10" id="KW-1185">Reference proteome</keyword>